<accession>A0AAV2BAL1</accession>
<dbReference type="AlphaFoldDB" id="A0AAV2BAL1"/>
<sequence>MLSTRVFLPGVMSSEDGGPVFCFGGGLALCERWRCVSSWLAFNRTMVKACKYTVDTAKKSSIGKRRKNEFLKERHYGFNMETDSRLSISLQVISH</sequence>
<name>A0AAV2BAL1_9ARAC</name>
<reference evidence="1 2" key="1">
    <citation type="submission" date="2024-04" db="EMBL/GenBank/DDBJ databases">
        <authorList>
            <person name="Rising A."/>
            <person name="Reimegard J."/>
            <person name="Sonavane S."/>
            <person name="Akerstrom W."/>
            <person name="Nylinder S."/>
            <person name="Hedman E."/>
            <person name="Kallberg Y."/>
        </authorList>
    </citation>
    <scope>NUCLEOTIDE SEQUENCE [LARGE SCALE GENOMIC DNA]</scope>
</reference>
<dbReference type="EMBL" id="CAXIEN010000307">
    <property type="protein sequence ID" value="CAL1292504.1"/>
    <property type="molecule type" value="Genomic_DNA"/>
</dbReference>
<keyword evidence="2" id="KW-1185">Reference proteome</keyword>
<evidence type="ECO:0000313" key="1">
    <source>
        <dbReference type="EMBL" id="CAL1292504.1"/>
    </source>
</evidence>
<dbReference type="Proteomes" id="UP001497382">
    <property type="component" value="Unassembled WGS sequence"/>
</dbReference>
<gene>
    <name evidence="1" type="ORF">LARSCL_LOCUS17697</name>
</gene>
<proteinExistence type="predicted"/>
<evidence type="ECO:0000313" key="2">
    <source>
        <dbReference type="Proteomes" id="UP001497382"/>
    </source>
</evidence>
<organism evidence="1 2">
    <name type="scientific">Larinioides sclopetarius</name>
    <dbReference type="NCBI Taxonomy" id="280406"/>
    <lineage>
        <taxon>Eukaryota</taxon>
        <taxon>Metazoa</taxon>
        <taxon>Ecdysozoa</taxon>
        <taxon>Arthropoda</taxon>
        <taxon>Chelicerata</taxon>
        <taxon>Arachnida</taxon>
        <taxon>Araneae</taxon>
        <taxon>Araneomorphae</taxon>
        <taxon>Entelegynae</taxon>
        <taxon>Araneoidea</taxon>
        <taxon>Araneidae</taxon>
        <taxon>Larinioides</taxon>
    </lineage>
</organism>
<comment type="caution">
    <text evidence="1">The sequence shown here is derived from an EMBL/GenBank/DDBJ whole genome shotgun (WGS) entry which is preliminary data.</text>
</comment>
<protein>
    <submittedName>
        <fullName evidence="1">Uncharacterized protein</fullName>
    </submittedName>
</protein>